<organism evidence="9 10">
    <name type="scientific">Xiphophorus couchianus</name>
    <name type="common">Monterrey platyfish</name>
    <dbReference type="NCBI Taxonomy" id="32473"/>
    <lineage>
        <taxon>Eukaryota</taxon>
        <taxon>Metazoa</taxon>
        <taxon>Chordata</taxon>
        <taxon>Craniata</taxon>
        <taxon>Vertebrata</taxon>
        <taxon>Euteleostomi</taxon>
        <taxon>Actinopterygii</taxon>
        <taxon>Neopterygii</taxon>
        <taxon>Teleostei</taxon>
        <taxon>Neoteleostei</taxon>
        <taxon>Acanthomorphata</taxon>
        <taxon>Ovalentaria</taxon>
        <taxon>Atherinomorphae</taxon>
        <taxon>Cyprinodontiformes</taxon>
        <taxon>Poeciliidae</taxon>
        <taxon>Poeciliinae</taxon>
        <taxon>Xiphophorus</taxon>
    </lineage>
</organism>
<accession>A0A3B5MXK7</accession>
<name>A0A3B5MXK7_9TELE</name>
<dbReference type="EC" id="2.7.11.1" evidence="2"/>
<reference evidence="9" key="2">
    <citation type="submission" date="2025-09" db="UniProtKB">
        <authorList>
            <consortium name="Ensembl"/>
        </authorList>
    </citation>
    <scope>IDENTIFICATION</scope>
</reference>
<evidence type="ECO:0000256" key="5">
    <source>
        <dbReference type="ARBA" id="ARBA00022777"/>
    </source>
</evidence>
<keyword evidence="5" id="KW-0418">Kinase</keyword>
<reference evidence="9" key="1">
    <citation type="submission" date="2025-08" db="UniProtKB">
        <authorList>
            <consortium name="Ensembl"/>
        </authorList>
    </citation>
    <scope>IDENTIFICATION</scope>
</reference>
<dbReference type="InterPro" id="IPR008271">
    <property type="entry name" value="Ser/Thr_kinase_AS"/>
</dbReference>
<dbReference type="SMART" id="SM00220">
    <property type="entry name" value="S_TKc"/>
    <property type="match status" value="1"/>
</dbReference>
<evidence type="ECO:0000313" key="10">
    <source>
        <dbReference type="Proteomes" id="UP000261380"/>
    </source>
</evidence>
<dbReference type="PROSITE" id="PS00108">
    <property type="entry name" value="PROTEIN_KINASE_ST"/>
    <property type="match status" value="1"/>
</dbReference>
<feature type="domain" description="Protein kinase" evidence="7">
    <location>
        <begin position="1"/>
        <end position="258"/>
    </location>
</feature>
<evidence type="ECO:0000256" key="4">
    <source>
        <dbReference type="ARBA" id="ARBA00022679"/>
    </source>
</evidence>
<evidence type="ECO:0000259" key="8">
    <source>
        <dbReference type="PROSITE" id="PS50219"/>
    </source>
</evidence>
<evidence type="ECO:0000256" key="3">
    <source>
        <dbReference type="ARBA" id="ARBA00022527"/>
    </source>
</evidence>
<evidence type="ECO:0000313" key="9">
    <source>
        <dbReference type="Ensembl" id="ENSXCOP00000024760.1"/>
    </source>
</evidence>
<dbReference type="GO" id="GO:0005829">
    <property type="term" value="C:cytosol"/>
    <property type="evidence" value="ECO:0007669"/>
    <property type="project" value="TreeGrafter"/>
</dbReference>
<feature type="region of interest" description="Disordered" evidence="6">
    <location>
        <begin position="293"/>
        <end position="371"/>
    </location>
</feature>
<proteinExistence type="inferred from homology"/>
<feature type="compositionally biased region" description="Acidic residues" evidence="6">
    <location>
        <begin position="114"/>
        <end position="133"/>
    </location>
</feature>
<keyword evidence="10" id="KW-1185">Reference proteome</keyword>
<dbReference type="SMART" id="SM00036">
    <property type="entry name" value="CNH"/>
    <property type="match status" value="1"/>
</dbReference>
<dbReference type="Gene3D" id="3.30.200.20">
    <property type="entry name" value="Phosphorylase Kinase, domain 1"/>
    <property type="match status" value="1"/>
</dbReference>
<protein>
    <recommendedName>
        <fullName evidence="2">non-specific serine/threonine protein kinase</fullName>
        <ecNumber evidence="2">2.7.11.1</ecNumber>
    </recommendedName>
</protein>
<dbReference type="SUPFAM" id="SSF56112">
    <property type="entry name" value="Protein kinase-like (PK-like)"/>
    <property type="match status" value="1"/>
</dbReference>
<dbReference type="Proteomes" id="UP000261380">
    <property type="component" value="Unplaced"/>
</dbReference>
<dbReference type="InterPro" id="IPR051700">
    <property type="entry name" value="STE20_Ser-Thr_kinase"/>
</dbReference>
<dbReference type="PROSITE" id="PS50219">
    <property type="entry name" value="CNH"/>
    <property type="match status" value="1"/>
</dbReference>
<dbReference type="PROSITE" id="PS50011">
    <property type="entry name" value="PROTEIN_KINASE_DOM"/>
    <property type="match status" value="1"/>
</dbReference>
<feature type="compositionally biased region" description="Polar residues" evidence="6">
    <location>
        <begin position="485"/>
        <end position="503"/>
    </location>
</feature>
<dbReference type="Gene3D" id="1.10.510.10">
    <property type="entry name" value="Transferase(Phosphotransferase) domain 1"/>
    <property type="match status" value="1"/>
</dbReference>
<dbReference type="InterPro" id="IPR011009">
    <property type="entry name" value="Kinase-like_dom_sf"/>
</dbReference>
<keyword evidence="3" id="KW-0723">Serine/threonine-protein kinase</keyword>
<dbReference type="Pfam" id="PF00780">
    <property type="entry name" value="CNH"/>
    <property type="match status" value="1"/>
</dbReference>
<evidence type="ECO:0000259" key="7">
    <source>
        <dbReference type="PROSITE" id="PS50011"/>
    </source>
</evidence>
<feature type="region of interest" description="Disordered" evidence="6">
    <location>
        <begin position="114"/>
        <end position="141"/>
    </location>
</feature>
<dbReference type="Pfam" id="PF00069">
    <property type="entry name" value="Pkinase"/>
    <property type="match status" value="1"/>
</dbReference>
<dbReference type="GO" id="GO:0005524">
    <property type="term" value="F:ATP binding"/>
    <property type="evidence" value="ECO:0007669"/>
    <property type="project" value="InterPro"/>
</dbReference>
<feature type="domain" description="CNH" evidence="8">
    <location>
        <begin position="619"/>
        <end position="906"/>
    </location>
</feature>
<dbReference type="Ensembl" id="ENSXCOT00000025061.1">
    <property type="protein sequence ID" value="ENSXCOP00000024760.1"/>
    <property type="gene ID" value="ENSXCOG00000018401.1"/>
</dbReference>
<dbReference type="PANTHER" id="PTHR47096">
    <property type="entry name" value="MISSHAPEN LIKE KINASE 1"/>
    <property type="match status" value="1"/>
</dbReference>
<dbReference type="InterPro" id="IPR000719">
    <property type="entry name" value="Prot_kinase_dom"/>
</dbReference>
<dbReference type="AlphaFoldDB" id="A0A3B5MXK7"/>
<feature type="compositionally biased region" description="Low complexity" evidence="6">
    <location>
        <begin position="400"/>
        <end position="411"/>
    </location>
</feature>
<dbReference type="PANTHER" id="PTHR47096:SF1">
    <property type="entry name" value="MISSHAPEN LIKE KINASE 1"/>
    <property type="match status" value="1"/>
</dbReference>
<dbReference type="GeneTree" id="ENSGT00940000155063"/>
<dbReference type="GO" id="GO:0004674">
    <property type="term" value="F:protein serine/threonine kinase activity"/>
    <property type="evidence" value="ECO:0007669"/>
    <property type="project" value="UniProtKB-KW"/>
</dbReference>
<sequence>LDDEEEEIKLEINMLKKYSHHRNIATYYGAFIKKSPPGHDDQLWLVMEFCGAGSITDLVKNTKGNSLKEDWIAYISREILRGLAHLHAHHVIHRDIKGQNVLLTENAEVKLDETEYEYSGSEEEEEEASEQEGEPSSIVNVPGESTLRRDFIRLQQENKERSEALRRQQLLQEQQLREQEEYKRQLLAERQKRIEQQKEQRRRLEEVSESKTQTSYCALGKLRLRGDIIMLSEYIRRQLEEEQRHLEILQQQLLHEQAMLLEYKWRELEEQRQAQKLQRQLQQEQTYLLSLQQNQNQNPDSSKTSQQQSAKPPQSLEADRVKPPQMPDPDAQKQPQGVPVRTTSRSPVLSRRDSPHHHSNAPQSRDMLRNAGSSAEPRLLWERVEKLVPKTSGSSGSGGSSSSSSSSNSSSQCDSGERFRARCEFPRTFNTRYTDLTALAKELRAVDDVRPQNKVTDYSSSSEDSDTTDEDDDEEVDQEAGEESTSGPEDSKAVSSKLSNGETESVKTMIVHDEGENEAGTTRCKDSTLVVRQSQSSNNMQKHKSSSSFTPFIDPRLLQVSPSTGTLPFDLLGYANDARLAEALRADPSRKGSVVNVNPVNTRPQSDTPEIRKYKKRFNSEILCAALWGVNLLVGTESGLMLLDRSGQGKVYPLINRRRFQQMDVLEGLNVLVTISGKKNKLRVYYLSWLRNKILHNDPEVEKKQGWTTVGDLEGCVHYKVVKYERIKFLVLALKNSVEVYAWAPKPYHKFMAFKSFGDLVHKPLLVDLTVEEGQRLKVIYGSCSGFHAVDVDSGAVYDIYLPTHIQNNIQSHAIIILPNTDGIELLVCYEDEGVYVNTYGRITKDVVLQWGEMPTSVAYIRSNQIMGWGEKAIEIRSVETGHLDGVFMHKRAQRLKFLCERNDKVFFASVRPGGSSQVYFMTLGRSNLLSW</sequence>
<feature type="region of interest" description="Disordered" evidence="6">
    <location>
        <begin position="451"/>
        <end position="525"/>
    </location>
</feature>
<dbReference type="InterPro" id="IPR001180">
    <property type="entry name" value="CNH_dom"/>
</dbReference>
<feature type="compositionally biased region" description="Acidic residues" evidence="6">
    <location>
        <begin position="463"/>
        <end position="482"/>
    </location>
</feature>
<evidence type="ECO:0000256" key="1">
    <source>
        <dbReference type="ARBA" id="ARBA00008874"/>
    </source>
</evidence>
<keyword evidence="4" id="KW-0808">Transferase</keyword>
<comment type="similarity">
    <text evidence="1">Belongs to the protein kinase superfamily. STE Ser/Thr protein kinase family. STE20 subfamily.</text>
</comment>
<evidence type="ECO:0000256" key="6">
    <source>
        <dbReference type="SAM" id="MobiDB-lite"/>
    </source>
</evidence>
<feature type="compositionally biased region" description="Polar residues" evidence="6">
    <location>
        <begin position="299"/>
        <end position="312"/>
    </location>
</feature>
<feature type="region of interest" description="Disordered" evidence="6">
    <location>
        <begin position="388"/>
        <end position="414"/>
    </location>
</feature>
<evidence type="ECO:0000256" key="2">
    <source>
        <dbReference type="ARBA" id="ARBA00012513"/>
    </source>
</evidence>